<reference evidence="3" key="1">
    <citation type="submission" date="2019-12" db="EMBL/GenBank/DDBJ databases">
        <title>Genome sequencing and annotation of Brassica cretica.</title>
        <authorList>
            <person name="Studholme D.J."/>
            <person name="Sarris P.F."/>
        </authorList>
    </citation>
    <scope>NUCLEOTIDE SEQUENCE</scope>
    <source>
        <strain evidence="3">PFS-102/07</strain>
        <tissue evidence="3">Leaf</tissue>
    </source>
</reference>
<proteinExistence type="predicted"/>
<name>A0A8S9I147_BRACR</name>
<feature type="region of interest" description="Disordered" evidence="2">
    <location>
        <begin position="472"/>
        <end position="655"/>
    </location>
</feature>
<evidence type="ECO:0000313" key="3">
    <source>
        <dbReference type="EMBL" id="KAF2562746.1"/>
    </source>
</evidence>
<dbReference type="EMBL" id="QGKY02001250">
    <property type="protein sequence ID" value="KAF2562746.1"/>
    <property type="molecule type" value="Genomic_DNA"/>
</dbReference>
<feature type="compositionally biased region" description="Low complexity" evidence="2">
    <location>
        <begin position="642"/>
        <end position="655"/>
    </location>
</feature>
<feature type="region of interest" description="Disordered" evidence="2">
    <location>
        <begin position="17"/>
        <end position="159"/>
    </location>
</feature>
<feature type="coiled-coil region" evidence="1">
    <location>
        <begin position="259"/>
        <end position="325"/>
    </location>
</feature>
<feature type="region of interest" description="Disordered" evidence="2">
    <location>
        <begin position="784"/>
        <end position="805"/>
    </location>
</feature>
<feature type="region of interest" description="Disordered" evidence="2">
    <location>
        <begin position="681"/>
        <end position="753"/>
    </location>
</feature>
<evidence type="ECO:0000256" key="1">
    <source>
        <dbReference type="SAM" id="Coils"/>
    </source>
</evidence>
<feature type="compositionally biased region" description="Basic and acidic residues" evidence="2">
    <location>
        <begin position="31"/>
        <end position="42"/>
    </location>
</feature>
<accession>A0A8S9I147</accession>
<feature type="compositionally biased region" description="Polar residues" evidence="2">
    <location>
        <begin position="796"/>
        <end position="805"/>
    </location>
</feature>
<sequence length="805" mass="86904">MEGVPDLSALLKGKLQLLSKKPTGADVSESVEPRSVGEDVHIEPPAQPPKKKTTKKTNSKNIVSEDRQSVPVDENPSLEGTMPSAGSSKDLKKKKKKGGKKRSQEVSAGGREGDAVDPSETHLSDGEPEGRPKKKARSGSIETEAQPSEPFLETTRGERAPLLKLLPRKGRGARWAAPVSVARGGSQSDELTRQIRGGTKELPAIEDLYFKDEYIDAAFTRMRGDGSMNHLVEKYDSTLNTMIQLGASEKLAHTRLSAIERIRAEHKKADEKVAKEKEILRAKFKELEGKFRSGKAAKKKLVQEKASLEEALASLEREKTELYGETEAAVETLIKERQRLRDSRVQEVTRERVVVQTAMTDKAKRFFGRVRDHLAPERRSQRNGDPSGTEIPQEMIDVFAEQEKLYEAEVAKLRVGLLSESNLALSPQLLPSRFVNEEFISTLDPYGSKVGLIGSESASQLLISCEIVEDRSGEPAVDVTSAPTEQAVATEERSPEKDNPETGDVLIQEGGTETVGPEDLVLVFDTSFERREDEEEENDRGEKTPSPRPNEGEVTSEIEKGSTSSIPSLGADLLAPVPAQVGGPTVSTAVDPQYPPAPSVLTGNGNDQDSVALPSIHVDEEEEGDRAKKTPSPKLNEEETTSDIGKGSSSSIPSSNADLLVPVQVEGPILVHVPARVEDPIVSVAEDPEDPPAPSVLSGNEQDSAVSDTSSKGREDEEDEGDRAEKTPSPKPNEEETTSEIEKGSASSIPSSNADLLVPVPAQVEGPILVPVPARVEGRIVSVAEDTEDPPALSVLNGNKQDSAA</sequence>
<feature type="compositionally biased region" description="Basic and acidic residues" evidence="2">
    <location>
        <begin position="723"/>
        <end position="734"/>
    </location>
</feature>
<protein>
    <submittedName>
        <fullName evidence="3">Uncharacterized protein</fullName>
    </submittedName>
</protein>
<feature type="compositionally biased region" description="Basic residues" evidence="2">
    <location>
        <begin position="49"/>
        <end position="58"/>
    </location>
</feature>
<feature type="compositionally biased region" description="Basic and acidic residues" evidence="2">
    <location>
        <begin position="111"/>
        <end position="131"/>
    </location>
</feature>
<gene>
    <name evidence="3" type="ORF">F2Q70_00017186</name>
</gene>
<organism evidence="3">
    <name type="scientific">Brassica cretica</name>
    <name type="common">Mustard</name>
    <dbReference type="NCBI Taxonomy" id="69181"/>
    <lineage>
        <taxon>Eukaryota</taxon>
        <taxon>Viridiplantae</taxon>
        <taxon>Streptophyta</taxon>
        <taxon>Embryophyta</taxon>
        <taxon>Tracheophyta</taxon>
        <taxon>Spermatophyta</taxon>
        <taxon>Magnoliopsida</taxon>
        <taxon>eudicotyledons</taxon>
        <taxon>Gunneridae</taxon>
        <taxon>Pentapetalae</taxon>
        <taxon>rosids</taxon>
        <taxon>malvids</taxon>
        <taxon>Brassicales</taxon>
        <taxon>Brassicaceae</taxon>
        <taxon>Brassiceae</taxon>
        <taxon>Brassica</taxon>
    </lineage>
</organism>
<feature type="compositionally biased region" description="Basic and acidic residues" evidence="2">
    <location>
        <begin position="490"/>
        <end position="500"/>
    </location>
</feature>
<keyword evidence="1" id="KW-0175">Coiled coil</keyword>
<feature type="compositionally biased region" description="Polar residues" evidence="2">
    <location>
        <begin position="697"/>
        <end position="710"/>
    </location>
</feature>
<dbReference type="AlphaFoldDB" id="A0A8S9I147"/>
<feature type="compositionally biased region" description="Basic residues" evidence="2">
    <location>
        <begin position="91"/>
        <end position="101"/>
    </location>
</feature>
<comment type="caution">
    <text evidence="3">The sequence shown here is derived from an EMBL/GenBank/DDBJ whole genome shotgun (WGS) entry which is preliminary data.</text>
</comment>
<evidence type="ECO:0000256" key="2">
    <source>
        <dbReference type="SAM" id="MobiDB-lite"/>
    </source>
</evidence>